<dbReference type="SFLD" id="SFLDS00003">
    <property type="entry name" value="Haloacid_Dehalogenase"/>
    <property type="match status" value="1"/>
</dbReference>
<dbReference type="Gene3D" id="3.40.50.1000">
    <property type="entry name" value="HAD superfamily/HAD-like"/>
    <property type="match status" value="1"/>
</dbReference>
<accession>A0A4Y3PQP8</accession>
<dbReference type="PANTHER" id="PTHR43434:SF1">
    <property type="entry name" value="PHOSPHOGLYCOLATE PHOSPHATASE"/>
    <property type="match status" value="1"/>
</dbReference>
<organism evidence="1 2">
    <name type="scientific">Brevibacillus parabrevis</name>
    <dbReference type="NCBI Taxonomy" id="54914"/>
    <lineage>
        <taxon>Bacteria</taxon>
        <taxon>Bacillati</taxon>
        <taxon>Bacillota</taxon>
        <taxon>Bacilli</taxon>
        <taxon>Bacillales</taxon>
        <taxon>Paenibacillaceae</taxon>
        <taxon>Brevibacillus</taxon>
    </lineage>
</organism>
<comment type="caution">
    <text evidence="1">The sequence shown here is derived from an EMBL/GenBank/DDBJ whole genome shotgun (WGS) entry which is preliminary data.</text>
</comment>
<gene>
    <name evidence="1" type="ORF">BPA01_22510</name>
</gene>
<dbReference type="InterPro" id="IPR023214">
    <property type="entry name" value="HAD_sf"/>
</dbReference>
<dbReference type="Proteomes" id="UP000316882">
    <property type="component" value="Unassembled WGS sequence"/>
</dbReference>
<dbReference type="SUPFAM" id="SSF56784">
    <property type="entry name" value="HAD-like"/>
    <property type="match status" value="1"/>
</dbReference>
<dbReference type="STRING" id="54914.AV540_05030"/>
<dbReference type="InterPro" id="IPR050155">
    <property type="entry name" value="HAD-like_hydrolase_sf"/>
</dbReference>
<evidence type="ECO:0000313" key="1">
    <source>
        <dbReference type="EMBL" id="GEB32671.1"/>
    </source>
</evidence>
<sequence>MIKTILFDVDGVMLSEERYFDASALTVWELLFSPQYAGLQGESFHPAPAEAVIRRVREQVFVQDEVLNFIKSRGINSNWDMVFLAVSYQLVRLIERLVPHVPEAASLLADELGRQELARLRQWANDYTPDFAVDYAAFLPDFAKSSAQKADLLLYVNRLAKERCGVETDKFSANCALWQLVQETFQEWYLGDERVAASIGRETMQPGKKGFLTDEIPIVPPTEMAELFRVLNERGYTLGIGTGRPTIETHVPLRAMNLLEWFDPNRVVTASHVLEAEEAHPDYVPLSKPHPFSYVKGLLGLETPHSDVLRHPLPIENGAEVLVVGDSLADLLAARSMGCQFAATLTGLSGQKARSKFAEEKADYILDDIRGLLTVLNEK</sequence>
<evidence type="ECO:0000313" key="2">
    <source>
        <dbReference type="Proteomes" id="UP000316882"/>
    </source>
</evidence>
<dbReference type="AlphaFoldDB" id="A0A4Y3PQP8"/>
<dbReference type="PANTHER" id="PTHR43434">
    <property type="entry name" value="PHOSPHOGLYCOLATE PHOSPHATASE"/>
    <property type="match status" value="1"/>
</dbReference>
<dbReference type="GO" id="GO:0005829">
    <property type="term" value="C:cytosol"/>
    <property type="evidence" value="ECO:0007669"/>
    <property type="project" value="TreeGrafter"/>
</dbReference>
<dbReference type="SFLD" id="SFLDG01129">
    <property type="entry name" value="C1.5:_HAD__Beta-PGM__Phosphata"/>
    <property type="match status" value="1"/>
</dbReference>
<keyword evidence="2" id="KW-1185">Reference proteome</keyword>
<protein>
    <submittedName>
        <fullName evidence="1">Haloacid dehalogenase</fullName>
    </submittedName>
</protein>
<dbReference type="RefSeq" id="WP_122963616.1">
    <property type="nucleotide sequence ID" value="NZ_BJMH01000009.1"/>
</dbReference>
<proteinExistence type="predicted"/>
<dbReference type="GO" id="GO:0006281">
    <property type="term" value="P:DNA repair"/>
    <property type="evidence" value="ECO:0007669"/>
    <property type="project" value="TreeGrafter"/>
</dbReference>
<dbReference type="GO" id="GO:0008967">
    <property type="term" value="F:phosphoglycolate phosphatase activity"/>
    <property type="evidence" value="ECO:0007669"/>
    <property type="project" value="TreeGrafter"/>
</dbReference>
<dbReference type="EMBL" id="BJMH01000009">
    <property type="protein sequence ID" value="GEB32671.1"/>
    <property type="molecule type" value="Genomic_DNA"/>
</dbReference>
<dbReference type="InterPro" id="IPR036412">
    <property type="entry name" value="HAD-like_sf"/>
</dbReference>
<name>A0A4Y3PQP8_BREPA</name>
<reference evidence="1 2" key="1">
    <citation type="submission" date="2019-06" db="EMBL/GenBank/DDBJ databases">
        <title>Whole genome shotgun sequence of Brevibacillus parabrevis NBRC 12334.</title>
        <authorList>
            <person name="Hosoyama A."/>
            <person name="Uohara A."/>
            <person name="Ohji S."/>
            <person name="Ichikawa N."/>
        </authorList>
    </citation>
    <scope>NUCLEOTIDE SEQUENCE [LARGE SCALE GENOMIC DNA]</scope>
    <source>
        <strain evidence="1 2">NBRC 12334</strain>
    </source>
</reference>
<dbReference type="Pfam" id="PF13242">
    <property type="entry name" value="Hydrolase_like"/>
    <property type="match status" value="1"/>
</dbReference>